<dbReference type="PANTHER" id="PTHR46458:SF5">
    <property type="entry name" value="GLOBIN FAMILY PROFILE DOMAIN-CONTAINING PROTEIN"/>
    <property type="match status" value="1"/>
</dbReference>
<accession>A0A8J2S5Z5</accession>
<reference evidence="7" key="1">
    <citation type="submission" date="2021-11" db="EMBL/GenBank/DDBJ databases">
        <authorList>
            <person name="Schell T."/>
        </authorList>
    </citation>
    <scope>NUCLEOTIDE SEQUENCE</scope>
    <source>
        <strain evidence="7">M5</strain>
    </source>
</reference>
<dbReference type="InterPro" id="IPR050532">
    <property type="entry name" value="Globin-like_OT"/>
</dbReference>
<dbReference type="Pfam" id="PF00042">
    <property type="entry name" value="Globin"/>
    <property type="match status" value="1"/>
</dbReference>
<keyword evidence="8" id="KW-1185">Reference proteome</keyword>
<dbReference type="InterPro" id="IPR009050">
    <property type="entry name" value="Globin-like_sf"/>
</dbReference>
<keyword evidence="3" id="KW-0408">Iron</keyword>
<evidence type="ECO:0000259" key="6">
    <source>
        <dbReference type="PROSITE" id="PS01033"/>
    </source>
</evidence>
<evidence type="ECO:0000256" key="4">
    <source>
        <dbReference type="RuleBase" id="RU000356"/>
    </source>
</evidence>
<dbReference type="CDD" id="cd14766">
    <property type="entry name" value="CeGLB25-like"/>
    <property type="match status" value="1"/>
</dbReference>
<evidence type="ECO:0000256" key="5">
    <source>
        <dbReference type="SAM" id="MobiDB-lite"/>
    </source>
</evidence>
<name>A0A8J2S5Z5_9CRUS</name>
<evidence type="ECO:0000256" key="2">
    <source>
        <dbReference type="ARBA" id="ARBA00022723"/>
    </source>
</evidence>
<dbReference type="SUPFAM" id="SSF46458">
    <property type="entry name" value="Globin-like"/>
    <property type="match status" value="1"/>
</dbReference>
<comment type="similarity">
    <text evidence="4">Belongs to the globin family.</text>
</comment>
<evidence type="ECO:0000313" key="8">
    <source>
        <dbReference type="Proteomes" id="UP000789390"/>
    </source>
</evidence>
<dbReference type="GO" id="GO:0046872">
    <property type="term" value="F:metal ion binding"/>
    <property type="evidence" value="ECO:0007669"/>
    <property type="project" value="UniProtKB-KW"/>
</dbReference>
<sequence>MGCVQSQSNGQTAKDKGNAAGVINDNNGQGGASAVQQLDPRLPLNARQKFSMLASWKGISRALEPTGVYMFIKLFEEHQELLNLFTKFHKLTTRDEQANSEELAEHAVSVMTTLDESIRSLDNVDNFILYLHQVGQSHYKIPGFQKEYFWKIRSPFLEAVKMTLGDRYTENIENIYKVSINLVIETLVEGYEKAHQQHLQTAGGPSS</sequence>
<feature type="domain" description="Globin" evidence="6">
    <location>
        <begin position="43"/>
        <end position="192"/>
    </location>
</feature>
<gene>
    <name evidence="7" type="ORF">DGAL_LOCUS14840</name>
</gene>
<evidence type="ECO:0000313" key="7">
    <source>
        <dbReference type="EMBL" id="CAH0111204.1"/>
    </source>
</evidence>
<dbReference type="GO" id="GO:0020037">
    <property type="term" value="F:heme binding"/>
    <property type="evidence" value="ECO:0007669"/>
    <property type="project" value="InterPro"/>
</dbReference>
<protein>
    <recommendedName>
        <fullName evidence="6">Globin domain-containing protein</fullName>
    </recommendedName>
</protein>
<comment type="caution">
    <text evidence="7">The sequence shown here is derived from an EMBL/GenBank/DDBJ whole genome shotgun (WGS) entry which is preliminary data.</text>
</comment>
<feature type="compositionally biased region" description="Polar residues" evidence="5">
    <location>
        <begin position="1"/>
        <end position="12"/>
    </location>
</feature>
<keyword evidence="1 4" id="KW-0349">Heme</keyword>
<dbReference type="PROSITE" id="PS01033">
    <property type="entry name" value="GLOBIN"/>
    <property type="match status" value="1"/>
</dbReference>
<dbReference type="GO" id="GO:0005344">
    <property type="term" value="F:oxygen carrier activity"/>
    <property type="evidence" value="ECO:0007669"/>
    <property type="project" value="UniProtKB-KW"/>
</dbReference>
<dbReference type="PANTHER" id="PTHR46458">
    <property type="entry name" value="BLR2807 PROTEIN"/>
    <property type="match status" value="1"/>
</dbReference>
<dbReference type="AlphaFoldDB" id="A0A8J2S5Z5"/>
<organism evidence="7 8">
    <name type="scientific">Daphnia galeata</name>
    <dbReference type="NCBI Taxonomy" id="27404"/>
    <lineage>
        <taxon>Eukaryota</taxon>
        <taxon>Metazoa</taxon>
        <taxon>Ecdysozoa</taxon>
        <taxon>Arthropoda</taxon>
        <taxon>Crustacea</taxon>
        <taxon>Branchiopoda</taxon>
        <taxon>Diplostraca</taxon>
        <taxon>Cladocera</taxon>
        <taxon>Anomopoda</taxon>
        <taxon>Daphniidae</taxon>
        <taxon>Daphnia</taxon>
    </lineage>
</organism>
<keyword evidence="4" id="KW-0561">Oxygen transport</keyword>
<keyword evidence="2" id="KW-0479">Metal-binding</keyword>
<proteinExistence type="inferred from homology"/>
<dbReference type="EMBL" id="CAKKLH010000311">
    <property type="protein sequence ID" value="CAH0111204.1"/>
    <property type="molecule type" value="Genomic_DNA"/>
</dbReference>
<dbReference type="InterPro" id="IPR000971">
    <property type="entry name" value="Globin"/>
</dbReference>
<dbReference type="InterPro" id="IPR012292">
    <property type="entry name" value="Globin/Proto"/>
</dbReference>
<feature type="region of interest" description="Disordered" evidence="5">
    <location>
        <begin position="1"/>
        <end position="34"/>
    </location>
</feature>
<dbReference type="Gene3D" id="1.10.490.10">
    <property type="entry name" value="Globins"/>
    <property type="match status" value="1"/>
</dbReference>
<evidence type="ECO:0000256" key="1">
    <source>
        <dbReference type="ARBA" id="ARBA00022617"/>
    </source>
</evidence>
<keyword evidence="4" id="KW-0813">Transport</keyword>
<evidence type="ECO:0000256" key="3">
    <source>
        <dbReference type="ARBA" id="ARBA00023004"/>
    </source>
</evidence>
<dbReference type="Proteomes" id="UP000789390">
    <property type="component" value="Unassembled WGS sequence"/>
</dbReference>
<dbReference type="GO" id="GO:0019825">
    <property type="term" value="F:oxygen binding"/>
    <property type="evidence" value="ECO:0007669"/>
    <property type="project" value="InterPro"/>
</dbReference>
<dbReference type="OrthoDB" id="6344802at2759"/>